<feature type="compositionally biased region" description="Low complexity" evidence="1">
    <location>
        <begin position="91"/>
        <end position="101"/>
    </location>
</feature>
<feature type="compositionally biased region" description="Pro residues" evidence="1">
    <location>
        <begin position="113"/>
        <end position="123"/>
    </location>
</feature>
<evidence type="ECO:0008006" key="5">
    <source>
        <dbReference type="Google" id="ProtNLM"/>
    </source>
</evidence>
<feature type="region of interest" description="Disordered" evidence="1">
    <location>
        <begin position="140"/>
        <end position="164"/>
    </location>
</feature>
<name>A0ABW0ERP3_9PSEU</name>
<dbReference type="RefSeq" id="WP_378248885.1">
    <property type="nucleotide sequence ID" value="NZ_JBHSKF010000009.1"/>
</dbReference>
<dbReference type="Proteomes" id="UP001596157">
    <property type="component" value="Unassembled WGS sequence"/>
</dbReference>
<evidence type="ECO:0000313" key="3">
    <source>
        <dbReference type="EMBL" id="MFC5289038.1"/>
    </source>
</evidence>
<comment type="caution">
    <text evidence="3">The sequence shown here is derived from an EMBL/GenBank/DDBJ whole genome shotgun (WGS) entry which is preliminary data.</text>
</comment>
<keyword evidence="2" id="KW-0472">Membrane</keyword>
<keyword evidence="2" id="KW-1133">Transmembrane helix</keyword>
<accession>A0ABW0ERP3</accession>
<evidence type="ECO:0000256" key="2">
    <source>
        <dbReference type="SAM" id="Phobius"/>
    </source>
</evidence>
<feature type="region of interest" description="Disordered" evidence="1">
    <location>
        <begin position="1"/>
        <end position="23"/>
    </location>
</feature>
<evidence type="ECO:0000313" key="4">
    <source>
        <dbReference type="Proteomes" id="UP001596157"/>
    </source>
</evidence>
<reference evidence="4" key="1">
    <citation type="journal article" date="2019" name="Int. J. Syst. Evol. Microbiol.">
        <title>The Global Catalogue of Microorganisms (GCM) 10K type strain sequencing project: providing services to taxonomists for standard genome sequencing and annotation.</title>
        <authorList>
            <consortium name="The Broad Institute Genomics Platform"/>
            <consortium name="The Broad Institute Genome Sequencing Center for Infectious Disease"/>
            <person name="Wu L."/>
            <person name="Ma J."/>
        </authorList>
    </citation>
    <scope>NUCLEOTIDE SEQUENCE [LARGE SCALE GENOMIC DNA]</scope>
    <source>
        <strain evidence="4">CCUG 59778</strain>
    </source>
</reference>
<feature type="region of interest" description="Disordered" evidence="1">
    <location>
        <begin position="68"/>
        <end position="125"/>
    </location>
</feature>
<feature type="transmembrane region" description="Helical" evidence="2">
    <location>
        <begin position="39"/>
        <end position="62"/>
    </location>
</feature>
<sequence>MGNPDEVENKAHIGGDLTGTANLAGRDITVNSPKLDVRVLYAALAFVAIALIAALVFAVTIARPTTPAAALPPSPSSATSPAPSSPPPATTPTSSLSTSPASNPPTPTFTAPPTTPPALPPASPTYQQTYSAERALHHTNIDTTPPRRDTSPQTSYSVDFVPPVGSMTPQGELYAGSMYSTPTGLVAEWTSSTHPTATACADLADRAGAGRVRITENASYCLLTRRGTVAFLESVRFTDHHAIATVTVWAAGH</sequence>
<gene>
    <name evidence="3" type="ORF">ACFPM7_18470</name>
</gene>
<organism evidence="3 4">
    <name type="scientific">Actinokineospora guangxiensis</name>
    <dbReference type="NCBI Taxonomy" id="1490288"/>
    <lineage>
        <taxon>Bacteria</taxon>
        <taxon>Bacillati</taxon>
        <taxon>Actinomycetota</taxon>
        <taxon>Actinomycetes</taxon>
        <taxon>Pseudonocardiales</taxon>
        <taxon>Pseudonocardiaceae</taxon>
        <taxon>Actinokineospora</taxon>
    </lineage>
</organism>
<feature type="compositionally biased region" description="Basic and acidic residues" evidence="1">
    <location>
        <begin position="140"/>
        <end position="150"/>
    </location>
</feature>
<keyword evidence="2" id="KW-0812">Transmembrane</keyword>
<dbReference type="EMBL" id="JBHSKF010000009">
    <property type="protein sequence ID" value="MFC5289038.1"/>
    <property type="molecule type" value="Genomic_DNA"/>
</dbReference>
<evidence type="ECO:0000256" key="1">
    <source>
        <dbReference type="SAM" id="MobiDB-lite"/>
    </source>
</evidence>
<keyword evidence="4" id="KW-1185">Reference proteome</keyword>
<proteinExistence type="predicted"/>
<protein>
    <recommendedName>
        <fullName evidence="5">Serine/threonine protein kinase</fullName>
    </recommendedName>
</protein>